<evidence type="ECO:0000313" key="2">
    <source>
        <dbReference type="Proteomes" id="UP000000211"/>
    </source>
</evidence>
<dbReference type="Pfam" id="PF04255">
    <property type="entry name" value="DUF433"/>
    <property type="match status" value="1"/>
</dbReference>
<dbReference type="InterPro" id="IPR007367">
    <property type="entry name" value="DUF433"/>
</dbReference>
<dbReference type="STRING" id="751945.Theos_0323"/>
<dbReference type="PATRIC" id="fig|751945.3.peg.313"/>
<protein>
    <recommendedName>
        <fullName evidence="3">DUF433 domain-containing protein</fullName>
    </recommendedName>
</protein>
<organism evidence="1 2">
    <name type="scientific">Thermus oshimai JL-2</name>
    <dbReference type="NCBI Taxonomy" id="751945"/>
    <lineage>
        <taxon>Bacteria</taxon>
        <taxon>Thermotogati</taxon>
        <taxon>Deinococcota</taxon>
        <taxon>Deinococci</taxon>
        <taxon>Thermales</taxon>
        <taxon>Thermaceae</taxon>
        <taxon>Thermus</taxon>
    </lineage>
</organism>
<keyword evidence="2" id="KW-1185">Reference proteome</keyword>
<reference evidence="1 2" key="1">
    <citation type="journal article" date="2013" name="Genome Announc.">
        <title>Whole Genome Sequencing of Thermus oshimai JL-2 and Thermus thermophilus JL-18, Incomplete Denitrifiers from the United States Great Basin.</title>
        <authorList>
            <person name="Murugapiran S.K."/>
            <person name="Huntemann M."/>
            <person name="Wei C.L."/>
            <person name="Han J."/>
            <person name="Detter J.C."/>
            <person name="Han C.S."/>
            <person name="Erkkila T.H."/>
            <person name="Teshima H."/>
            <person name="Chen A."/>
            <person name="Kyrpides N."/>
            <person name="Mavrommatis K."/>
            <person name="Markowitz V."/>
            <person name="Szeto E."/>
            <person name="Ivanova N."/>
            <person name="Pagani I."/>
            <person name="Lam J."/>
            <person name="McDonald A.I."/>
            <person name="Dodsworth J.A."/>
            <person name="Pati A."/>
            <person name="Goodwin L."/>
            <person name="Peters L."/>
            <person name="Pitluck S."/>
            <person name="Woyke T."/>
            <person name="Hedlund B.P."/>
        </authorList>
    </citation>
    <scope>NUCLEOTIDE SEQUENCE</scope>
    <source>
        <strain evidence="1 2">JL-2</strain>
    </source>
</reference>
<dbReference type="HOGENOM" id="CLU_3012827_0_0_0"/>
<dbReference type="KEGG" id="tos:Theos_0323"/>
<dbReference type="EMBL" id="CP003249">
    <property type="protein sequence ID" value="AFV75399.1"/>
    <property type="molecule type" value="Genomic_DNA"/>
</dbReference>
<gene>
    <name evidence="1" type="ORF">Theos_0323</name>
</gene>
<dbReference type="SUPFAM" id="SSF46689">
    <property type="entry name" value="Homeodomain-like"/>
    <property type="match status" value="1"/>
</dbReference>
<proteinExistence type="predicted"/>
<sequence>MPRFPRIAVAALLRRLVRGERPEDLLRDYPQLTLEDIQEALAYAAWRLEEEAHALA</sequence>
<dbReference type="AlphaFoldDB" id="K7R3D5"/>
<evidence type="ECO:0000313" key="1">
    <source>
        <dbReference type="EMBL" id="AFV75399.1"/>
    </source>
</evidence>
<dbReference type="Gene3D" id="1.10.10.10">
    <property type="entry name" value="Winged helix-like DNA-binding domain superfamily/Winged helix DNA-binding domain"/>
    <property type="match status" value="1"/>
</dbReference>
<dbReference type="eggNOG" id="COG2442">
    <property type="taxonomic scope" value="Bacteria"/>
</dbReference>
<dbReference type="InterPro" id="IPR036388">
    <property type="entry name" value="WH-like_DNA-bd_sf"/>
</dbReference>
<dbReference type="InterPro" id="IPR009057">
    <property type="entry name" value="Homeodomain-like_sf"/>
</dbReference>
<dbReference type="RefSeq" id="WP_016328596.1">
    <property type="nucleotide sequence ID" value="NC_019386.1"/>
</dbReference>
<dbReference type="OrthoDB" id="9808242at2"/>
<accession>K7R3D5</accession>
<evidence type="ECO:0008006" key="3">
    <source>
        <dbReference type="Google" id="ProtNLM"/>
    </source>
</evidence>
<dbReference type="Proteomes" id="UP000000211">
    <property type="component" value="Chromosome"/>
</dbReference>
<name>K7R3D5_THEOS</name>